<gene>
    <name evidence="7" type="ORF">COV10_02455</name>
</gene>
<dbReference type="Proteomes" id="UP000228767">
    <property type="component" value="Unassembled WGS sequence"/>
</dbReference>
<dbReference type="GO" id="GO:0071555">
    <property type="term" value="P:cell wall organization"/>
    <property type="evidence" value="ECO:0007669"/>
    <property type="project" value="UniProtKB-KW"/>
</dbReference>
<keyword evidence="3" id="KW-1133">Transmembrane helix</keyword>
<reference evidence="7 8" key="1">
    <citation type="submission" date="2017-09" db="EMBL/GenBank/DDBJ databases">
        <title>Depth-based differentiation of microbial function through sediment-hosted aquifers and enrichment of novel symbionts in the deep terrestrial subsurface.</title>
        <authorList>
            <person name="Probst A.J."/>
            <person name="Ladd B."/>
            <person name="Jarett J.K."/>
            <person name="Geller-Mcgrath D.E."/>
            <person name="Sieber C.M."/>
            <person name="Emerson J.B."/>
            <person name="Anantharaman K."/>
            <person name="Thomas B.C."/>
            <person name="Malmstrom R."/>
            <person name="Stieglmeier M."/>
            <person name="Klingl A."/>
            <person name="Woyke T."/>
            <person name="Ryan C.M."/>
            <person name="Banfield J.F."/>
        </authorList>
    </citation>
    <scope>NUCLEOTIDE SEQUENCE [LARGE SCALE GENOMIC DNA]</scope>
    <source>
        <strain evidence="7">CG10_big_fil_rev_8_21_14_0_10_51_16</strain>
    </source>
</reference>
<dbReference type="InterPro" id="IPR003770">
    <property type="entry name" value="MLTG-like"/>
</dbReference>
<dbReference type="GO" id="GO:0016829">
    <property type="term" value="F:lyase activity"/>
    <property type="evidence" value="ECO:0007669"/>
    <property type="project" value="UniProtKB-KW"/>
</dbReference>
<keyword evidence="5" id="KW-0456">Lyase</keyword>
<evidence type="ECO:0000256" key="2">
    <source>
        <dbReference type="ARBA" id="ARBA00022692"/>
    </source>
</evidence>
<name>A0A2H0RE77_9BACT</name>
<evidence type="ECO:0000313" key="7">
    <source>
        <dbReference type="EMBL" id="PIR44861.1"/>
    </source>
</evidence>
<keyword evidence="4" id="KW-0472">Membrane</keyword>
<dbReference type="Pfam" id="PF02618">
    <property type="entry name" value="YceG"/>
    <property type="match status" value="1"/>
</dbReference>
<proteinExistence type="predicted"/>
<dbReference type="EMBL" id="PCYI01000018">
    <property type="protein sequence ID" value="PIR44861.1"/>
    <property type="molecule type" value="Genomic_DNA"/>
</dbReference>
<keyword evidence="6" id="KW-0961">Cell wall biogenesis/degradation</keyword>
<keyword evidence="2" id="KW-0812">Transmembrane</keyword>
<dbReference type="PANTHER" id="PTHR30518">
    <property type="entry name" value="ENDOLYTIC MUREIN TRANSGLYCOSYLASE"/>
    <property type="match status" value="1"/>
</dbReference>
<keyword evidence="1" id="KW-1003">Cell membrane</keyword>
<comment type="caution">
    <text evidence="7">The sequence shown here is derived from an EMBL/GenBank/DDBJ whole genome shotgun (WGS) entry which is preliminary data.</text>
</comment>
<evidence type="ECO:0000313" key="8">
    <source>
        <dbReference type="Proteomes" id="UP000228767"/>
    </source>
</evidence>
<accession>A0A2H0RE77</accession>
<evidence type="ECO:0008006" key="9">
    <source>
        <dbReference type="Google" id="ProtNLM"/>
    </source>
</evidence>
<evidence type="ECO:0000256" key="1">
    <source>
        <dbReference type="ARBA" id="ARBA00022475"/>
    </source>
</evidence>
<organism evidence="7 8">
    <name type="scientific">Candidatus Vogelbacteria bacterium CG10_big_fil_rev_8_21_14_0_10_51_16</name>
    <dbReference type="NCBI Taxonomy" id="1975045"/>
    <lineage>
        <taxon>Bacteria</taxon>
        <taxon>Candidatus Vogeliibacteriota</taxon>
    </lineage>
</organism>
<evidence type="ECO:0000256" key="3">
    <source>
        <dbReference type="ARBA" id="ARBA00022989"/>
    </source>
</evidence>
<sequence length="327" mass="36587">MPRIPTSRKKIPARTSRIFTTGFVLGLMALFATSALIVFAERYPDSRNTLLLTTSVDPIHGSIAENSNENTYFDEEPGLSAAAWHAFDRSGMRAALLQAYQSIIRPGTKVVIVHPGLRKEEVAGLFATKLSWDEATRAEFLALTEATPRRLTEGYLYPDTYYVASGAGAEEVHEALATRFEKNVSDRYTPDTSKVITLDLALKIASLIQREAAGAHDMRLVSGVIWNRLFQDMTLDIDATLQYAKGSEEDGWWPRVVSDDKYIDSPFNTYRHGGVPPTPIANPSVAAIYAALNPQKTDAIFYLHDPQRKIRLARTYKEHVANIRKYY</sequence>
<protein>
    <recommendedName>
        <fullName evidence="9">Endolytic murein transglycosylase</fullName>
    </recommendedName>
</protein>
<evidence type="ECO:0000256" key="4">
    <source>
        <dbReference type="ARBA" id="ARBA00023136"/>
    </source>
</evidence>
<evidence type="ECO:0000256" key="6">
    <source>
        <dbReference type="ARBA" id="ARBA00023316"/>
    </source>
</evidence>
<dbReference type="PANTHER" id="PTHR30518:SF2">
    <property type="entry name" value="ENDOLYTIC MUREIN TRANSGLYCOSYLASE"/>
    <property type="match status" value="1"/>
</dbReference>
<dbReference type="AlphaFoldDB" id="A0A2H0RE77"/>
<evidence type="ECO:0000256" key="5">
    <source>
        <dbReference type="ARBA" id="ARBA00023239"/>
    </source>
</evidence>
<dbReference type="NCBIfam" id="TIGR00247">
    <property type="entry name" value="endolytic transglycosylase MltG"/>
    <property type="match status" value="1"/>
</dbReference>